<evidence type="ECO:0000256" key="3">
    <source>
        <dbReference type="ARBA" id="ARBA00022722"/>
    </source>
</evidence>
<organism evidence="9 10">
    <name type="scientific">Apteryx mantelli</name>
    <name type="common">North Island brown kiwi</name>
    <dbReference type="NCBI Taxonomy" id="2696672"/>
    <lineage>
        <taxon>Eukaryota</taxon>
        <taxon>Metazoa</taxon>
        <taxon>Chordata</taxon>
        <taxon>Craniata</taxon>
        <taxon>Vertebrata</taxon>
        <taxon>Euteleostomi</taxon>
        <taxon>Archelosauria</taxon>
        <taxon>Archosauria</taxon>
        <taxon>Dinosauria</taxon>
        <taxon>Saurischia</taxon>
        <taxon>Theropoda</taxon>
        <taxon>Coelurosauria</taxon>
        <taxon>Aves</taxon>
        <taxon>Palaeognathae</taxon>
        <taxon>Apterygiformes</taxon>
        <taxon>Apterygidae</taxon>
        <taxon>Apteryx</taxon>
    </lineage>
</organism>
<evidence type="ECO:0000313" key="10">
    <source>
        <dbReference type="RefSeq" id="XP_067172094.1"/>
    </source>
</evidence>
<keyword evidence="1" id="KW-0808">Transferase</keyword>
<evidence type="ECO:0000313" key="9">
    <source>
        <dbReference type="Proteomes" id="UP001652627"/>
    </source>
</evidence>
<dbReference type="PANTHER" id="PTHR41694:SF5">
    <property type="entry name" value="RIBONUCLEASE H"/>
    <property type="match status" value="1"/>
</dbReference>
<dbReference type="PANTHER" id="PTHR41694">
    <property type="entry name" value="ENDOGENOUS RETROVIRUS GROUP K MEMBER POL PROTEIN"/>
    <property type="match status" value="1"/>
</dbReference>
<feature type="region of interest" description="Disordered" evidence="7">
    <location>
        <begin position="261"/>
        <end position="281"/>
    </location>
</feature>
<dbReference type="SUPFAM" id="SSF53098">
    <property type="entry name" value="Ribonuclease H-like"/>
    <property type="match status" value="1"/>
</dbReference>
<evidence type="ECO:0000256" key="5">
    <source>
        <dbReference type="ARBA" id="ARBA00022801"/>
    </source>
</evidence>
<keyword evidence="2" id="KW-0548">Nucleotidyltransferase</keyword>
<evidence type="ECO:0000259" key="8">
    <source>
        <dbReference type="PROSITE" id="PS50994"/>
    </source>
</evidence>
<evidence type="ECO:0000256" key="6">
    <source>
        <dbReference type="ARBA" id="ARBA00022918"/>
    </source>
</evidence>
<dbReference type="InterPro" id="IPR012337">
    <property type="entry name" value="RNaseH-like_sf"/>
</dbReference>
<proteinExistence type="predicted"/>
<evidence type="ECO:0000256" key="4">
    <source>
        <dbReference type="ARBA" id="ARBA00022759"/>
    </source>
</evidence>
<dbReference type="Proteomes" id="UP001652627">
    <property type="component" value="Chromosome Z"/>
</dbReference>
<keyword evidence="6" id="KW-0695">RNA-directed DNA polymerase</keyword>
<feature type="non-terminal residue" evidence="10">
    <location>
        <position position="315"/>
    </location>
</feature>
<name>A0ABM4G4G2_9AVES</name>
<dbReference type="InterPro" id="IPR036397">
    <property type="entry name" value="RNaseH_sf"/>
</dbReference>
<dbReference type="InterPro" id="IPR001584">
    <property type="entry name" value="Integrase_cat-core"/>
</dbReference>
<evidence type="ECO:0000256" key="2">
    <source>
        <dbReference type="ARBA" id="ARBA00022695"/>
    </source>
</evidence>
<dbReference type="RefSeq" id="XP_067172094.1">
    <property type="nucleotide sequence ID" value="XM_067315993.1"/>
</dbReference>
<keyword evidence="4" id="KW-0255">Endonuclease</keyword>
<dbReference type="Pfam" id="PF00665">
    <property type="entry name" value="rve"/>
    <property type="match status" value="1"/>
</dbReference>
<keyword evidence="3" id="KW-0540">Nuclease</keyword>
<dbReference type="PROSITE" id="PS50994">
    <property type="entry name" value="INTEGRASE"/>
    <property type="match status" value="1"/>
</dbReference>
<keyword evidence="5" id="KW-0378">Hydrolase</keyword>
<dbReference type="GeneID" id="136995366"/>
<gene>
    <name evidence="10" type="primary">LOC136995366</name>
</gene>
<sequence length="315" mass="35399">MTFKNGEVQLLIPEAKAVEARIFMLQNTQKPEEEIPAEVEDAVIPVVRASGIPGRSKLAKPLKAVLKSGTKPDDVEPKTTTAINPVMFLNSEVRDPEPLHHDCLQTIEHVYSSRQDPRDEPLTNLELELFTDGSSFVRDGKQRAGYAVVATTKRPPPGTTKQGSSPGDYWQMDFSELPRQNAYRYLLVLADTFSGWPEASPCRTNKARQVTKLLLKEIIPRFGVPIGKSSDRGPHFVADIVQQLSKILGIEWDLHTPWRPQSSGKVERMNQTLKQQTSKTCQETSVRWPQALPLALLRIRRQPSSRSKISPYEVL</sequence>
<accession>A0ABM4G4G2</accession>
<keyword evidence="9" id="KW-1185">Reference proteome</keyword>
<reference evidence="10" key="1">
    <citation type="submission" date="2025-08" db="UniProtKB">
        <authorList>
            <consortium name="RefSeq"/>
        </authorList>
    </citation>
    <scope>IDENTIFICATION</scope>
    <source>
        <tissue evidence="10">Blood</tissue>
    </source>
</reference>
<feature type="domain" description="Integrase catalytic" evidence="8">
    <location>
        <begin position="162"/>
        <end position="315"/>
    </location>
</feature>
<protein>
    <recommendedName>
        <fullName evidence="8">Integrase catalytic domain-containing protein</fullName>
    </recommendedName>
</protein>
<dbReference type="Gene3D" id="3.30.420.10">
    <property type="entry name" value="Ribonuclease H-like superfamily/Ribonuclease H"/>
    <property type="match status" value="2"/>
</dbReference>
<evidence type="ECO:0000256" key="1">
    <source>
        <dbReference type="ARBA" id="ARBA00022679"/>
    </source>
</evidence>
<evidence type="ECO:0000256" key="7">
    <source>
        <dbReference type="SAM" id="MobiDB-lite"/>
    </source>
</evidence>